<evidence type="ECO:0000313" key="2">
    <source>
        <dbReference type="EMBL" id="ABM21059.1"/>
    </source>
</evidence>
<organism evidence="2 3">
    <name type="scientific">Marinobacter nauticus (strain ATCC 700491 / DSM 11845 / VT8)</name>
    <name type="common">Marinobacter aquaeolei</name>
    <dbReference type="NCBI Taxonomy" id="351348"/>
    <lineage>
        <taxon>Bacteria</taxon>
        <taxon>Pseudomonadati</taxon>
        <taxon>Pseudomonadota</taxon>
        <taxon>Gammaproteobacteria</taxon>
        <taxon>Pseudomonadales</taxon>
        <taxon>Marinobacteraceae</taxon>
        <taxon>Marinobacter</taxon>
    </lineage>
</organism>
<evidence type="ECO:0000313" key="3">
    <source>
        <dbReference type="Proteomes" id="UP000000998"/>
    </source>
</evidence>
<dbReference type="HOGENOM" id="CLU_1364853_0_0_6"/>
<protein>
    <recommendedName>
        <fullName evidence="1">Type 4 secretion system PilS N-terminal domain-containing protein</fullName>
    </recommendedName>
</protein>
<proteinExistence type="predicted"/>
<dbReference type="PROSITE" id="PS00409">
    <property type="entry name" value="PROKAR_NTER_METHYL"/>
    <property type="match status" value="1"/>
</dbReference>
<feature type="domain" description="Type 4 secretion system PilS N-terminal" evidence="1">
    <location>
        <begin position="63"/>
        <end position="196"/>
    </location>
</feature>
<dbReference type="EMBL" id="CP000515">
    <property type="protein sequence ID" value="ABM21059.1"/>
    <property type="molecule type" value="Genomic_DNA"/>
</dbReference>
<keyword evidence="2" id="KW-0614">Plasmid</keyword>
<dbReference type="AlphaFoldDB" id="A1U7U0"/>
<reference evidence="3" key="1">
    <citation type="journal article" date="2011" name="Appl. Environ. Microbiol.">
        <title>Genomic potential of Marinobacter aquaeolei, a biogeochemical 'opportunitroph'.</title>
        <authorList>
            <person name="Singer E."/>
            <person name="Webb E.A."/>
            <person name="Nelson W.C."/>
            <person name="Heidelberg J.F."/>
            <person name="Ivanova N."/>
            <person name="Pati A."/>
            <person name="Edwards K.J."/>
        </authorList>
    </citation>
    <scope>NUCLEOTIDE SEQUENCE [LARGE SCALE GENOMIC DNA]</scope>
    <source>
        <strain evidence="3">ATCC 700491 / DSM 11845 / VT8</strain>
    </source>
</reference>
<dbReference type="Proteomes" id="UP000000998">
    <property type="component" value="Plasmid pMAQU01"/>
</dbReference>
<geneLocation type="plasmid" evidence="2 3">
    <name>pMAQU01</name>
</geneLocation>
<gene>
    <name evidence="2" type="ordered locus">Maqu_4208</name>
</gene>
<dbReference type="Gene3D" id="3.30.1690.10">
    <property type="entry name" value="TcpA-like pilin"/>
    <property type="match status" value="1"/>
</dbReference>
<dbReference type="Pfam" id="PF07963">
    <property type="entry name" value="N_methyl"/>
    <property type="match status" value="1"/>
</dbReference>
<name>A1U7U0_MARN8</name>
<dbReference type="InterPro" id="IPR012902">
    <property type="entry name" value="N_methyl_site"/>
</dbReference>
<dbReference type="Pfam" id="PF08805">
    <property type="entry name" value="PilS"/>
    <property type="match status" value="1"/>
</dbReference>
<accession>A1U7U0</accession>
<dbReference type="SUPFAM" id="SSF54523">
    <property type="entry name" value="Pili subunits"/>
    <property type="match status" value="1"/>
</dbReference>
<sequence length="200" mass="20920" precursor="true">MVIRRVHARTFTCNRRCNMKMNHPAKKNSQQGYTLIETLLVAGILAIVIGSVVGLALSSSASQTARAEAQTIDSAGNKLKSIYGGRPSYAGLDTGVAQDLQIWPESMGDPAMNQFGGAVAVNTPPDSPKGPAANGSRQFQIDWESVSADACPELASAQTSAIGVDIDGVEVFNRGVSDLDVAAISANCDDGVTVSFIYGK</sequence>
<dbReference type="InterPro" id="IPR014911">
    <property type="entry name" value="PilS_N"/>
</dbReference>
<dbReference type="KEGG" id="maq:Maqu_4208"/>
<dbReference type="InterPro" id="IPR045584">
    <property type="entry name" value="Pilin-like"/>
</dbReference>
<evidence type="ECO:0000259" key="1">
    <source>
        <dbReference type="Pfam" id="PF08805"/>
    </source>
</evidence>